<reference evidence="2 3" key="1">
    <citation type="submission" date="2018-05" db="EMBL/GenBank/DDBJ databases">
        <title>Genomic Encyclopedia of Type Strains, Phase IV (KMG-IV): sequencing the most valuable type-strain genomes for metagenomic binning, comparative biology and taxonomic classification.</title>
        <authorList>
            <person name="Goeker M."/>
        </authorList>
    </citation>
    <scope>NUCLEOTIDE SEQUENCE [LARGE SCALE GENOMIC DNA]</scope>
    <source>
        <strain evidence="2 3">DSM 100333</strain>
    </source>
</reference>
<dbReference type="Gene3D" id="1.25.40.10">
    <property type="entry name" value="Tetratricopeptide repeat domain"/>
    <property type="match status" value="2"/>
</dbReference>
<dbReference type="InterPro" id="IPR009003">
    <property type="entry name" value="Peptidase_S1_PA"/>
</dbReference>
<dbReference type="AlphaFoldDB" id="A0A2U0UBT8"/>
<dbReference type="SMART" id="SM00028">
    <property type="entry name" value="TPR"/>
    <property type="match status" value="4"/>
</dbReference>
<feature type="chain" id="PRO_5015719539" evidence="1">
    <location>
        <begin position="24"/>
        <end position="557"/>
    </location>
</feature>
<keyword evidence="1" id="KW-0732">Signal</keyword>
<feature type="signal peptide" evidence="1">
    <location>
        <begin position="1"/>
        <end position="23"/>
    </location>
</feature>
<comment type="caution">
    <text evidence="2">The sequence shown here is derived from an EMBL/GenBank/DDBJ whole genome shotgun (WGS) entry which is preliminary data.</text>
</comment>
<sequence>MRKTTIFILFFSLLIGQATMAWSQPAAVKRAAKSVFSVTTFKDDGSIHGSGYGVFTGKAGEGIAMWNLFDGAKRAVVVDTQGRSHEVDVILGVSELYNICQFRVKNINNAGLPTITTDVPATSAYLVGYDIKKAPIKLIKPEKVEKFMTSNNYYIFKDIDISNTDLGNPIVNVNGQLMGIMQRHKNGGQAFVTDVRIINTFKTNGLSLNDRSMQATGIRPALPTDEQQAILMLMMAAQQGDSARYEAYITDFINLFPTSHVGYQTRATRLIQQRELAKADDILMLSLKNATQKDQAYCDYAQAMFRAVAFKTDTTYTQWSFSRAIQLAQKAYEINPQPIYRHLQAQILYAEGDYQKALDIYSALQKTPLGKNGEVYYEAAQCKMALNAPKTEIISLLDSAATIAKGPAAAPYVLARGRYYDNAGEYRKAFTDYLTYDTLVNYRGTHDFYYTKFKCEMNLRQYQLALNDIAHAIVLNRTEPTYYAEMGNLQLQVNKLEDAVRTCDMGLAITQEYTDLYIIKGIALCEQSKRMEGLKALQKAHELGDSRAQKLIDKYTK</sequence>
<accession>A0A2U0UBT8</accession>
<dbReference type="Proteomes" id="UP000245870">
    <property type="component" value="Unassembled WGS sequence"/>
</dbReference>
<dbReference type="SUPFAM" id="SSF48452">
    <property type="entry name" value="TPR-like"/>
    <property type="match status" value="2"/>
</dbReference>
<dbReference type="InterPro" id="IPR019734">
    <property type="entry name" value="TPR_rpt"/>
</dbReference>
<name>A0A2U0UBT8_9BACT</name>
<gene>
    <name evidence="2" type="ORF">C7379_10775</name>
</gene>
<dbReference type="InterPro" id="IPR011990">
    <property type="entry name" value="TPR-like_helical_dom_sf"/>
</dbReference>
<dbReference type="EMBL" id="QENY01000007">
    <property type="protein sequence ID" value="PVX55096.1"/>
    <property type="molecule type" value="Genomic_DNA"/>
</dbReference>
<protein>
    <submittedName>
        <fullName evidence="2">Uncharacterized protein</fullName>
    </submittedName>
</protein>
<evidence type="ECO:0000313" key="2">
    <source>
        <dbReference type="EMBL" id="PVX55096.1"/>
    </source>
</evidence>
<organism evidence="2 3">
    <name type="scientific">Hallella colorans</name>
    <dbReference type="NCBI Taxonomy" id="1703337"/>
    <lineage>
        <taxon>Bacteria</taxon>
        <taxon>Pseudomonadati</taxon>
        <taxon>Bacteroidota</taxon>
        <taxon>Bacteroidia</taxon>
        <taxon>Bacteroidales</taxon>
        <taxon>Prevotellaceae</taxon>
        <taxon>Hallella</taxon>
    </lineage>
</organism>
<keyword evidence="3" id="KW-1185">Reference proteome</keyword>
<proteinExistence type="predicted"/>
<dbReference type="SUPFAM" id="SSF50494">
    <property type="entry name" value="Trypsin-like serine proteases"/>
    <property type="match status" value="1"/>
</dbReference>
<evidence type="ECO:0000256" key="1">
    <source>
        <dbReference type="SAM" id="SignalP"/>
    </source>
</evidence>
<dbReference type="OrthoDB" id="1114009at2"/>
<evidence type="ECO:0000313" key="3">
    <source>
        <dbReference type="Proteomes" id="UP000245870"/>
    </source>
</evidence>
<dbReference type="RefSeq" id="WP_116616283.1">
    <property type="nucleotide sequence ID" value="NZ_QENY01000007.1"/>
</dbReference>